<accession>A0A0K0DXK0</accession>
<feature type="domain" description="Tyrosine specific protein phosphatases" evidence="2">
    <location>
        <begin position="432"/>
        <end position="486"/>
    </location>
</feature>
<dbReference type="AlphaFoldDB" id="A0A0K0DXK0"/>
<dbReference type="Proteomes" id="UP000035681">
    <property type="component" value="Unplaced"/>
</dbReference>
<dbReference type="CDD" id="cd00047">
    <property type="entry name" value="PTPc"/>
    <property type="match status" value="1"/>
</dbReference>
<dbReference type="SMART" id="SM00404">
    <property type="entry name" value="PTPc_motif"/>
    <property type="match status" value="1"/>
</dbReference>
<dbReference type="WBParaSite" id="SSTP_0000196500.1">
    <property type="protein sequence ID" value="SSTP_0000196500.1"/>
    <property type="gene ID" value="SSTP_0000196500"/>
</dbReference>
<dbReference type="SMART" id="SM00194">
    <property type="entry name" value="PTPc"/>
    <property type="match status" value="1"/>
</dbReference>
<dbReference type="InterPro" id="IPR016130">
    <property type="entry name" value="Tyr_Pase_AS"/>
</dbReference>
<dbReference type="InterPro" id="IPR003595">
    <property type="entry name" value="Tyr_Pase_cat"/>
</dbReference>
<dbReference type="PROSITE" id="PS50056">
    <property type="entry name" value="TYR_PHOSPHATASE_2"/>
    <property type="match status" value="1"/>
</dbReference>
<feature type="domain" description="Tyrosine-protein phosphatase" evidence="1">
    <location>
        <begin position="261"/>
        <end position="495"/>
    </location>
</feature>
<dbReference type="GO" id="GO:0004725">
    <property type="term" value="F:protein tyrosine phosphatase activity"/>
    <property type="evidence" value="ECO:0007669"/>
    <property type="project" value="InterPro"/>
</dbReference>
<dbReference type="InterPro" id="IPR000242">
    <property type="entry name" value="PTP_cat"/>
</dbReference>
<name>A0A0K0DXK0_STRER</name>
<evidence type="ECO:0000313" key="5">
    <source>
        <dbReference type="WBParaSite" id="TCONS_00008982.p1"/>
    </source>
</evidence>
<dbReference type="WBParaSite" id="TCONS_00008982.p1">
    <property type="protein sequence ID" value="TCONS_00008982.p1"/>
    <property type="gene ID" value="XLOC_006842"/>
</dbReference>
<dbReference type="PROSITE" id="PS00383">
    <property type="entry name" value="TYR_PHOSPHATASE_1"/>
    <property type="match status" value="1"/>
</dbReference>
<dbReference type="InterPro" id="IPR029021">
    <property type="entry name" value="Prot-tyrosine_phosphatase-like"/>
</dbReference>
<dbReference type="PANTHER" id="PTHR46163">
    <property type="entry name" value="TYROSINE-PROTEIN PHOSPHATASE-RELATED"/>
    <property type="match status" value="1"/>
</dbReference>
<dbReference type="PROSITE" id="PS50055">
    <property type="entry name" value="TYR_PHOSPHATASE_PTP"/>
    <property type="match status" value="1"/>
</dbReference>
<sequence>MKPNNQKTTGHKYISDVGNYTKNNSSTLKNTQNANSIEKTHSNLELFENRKKENKNISKSKYAYKFPGHISQKTITKPNDSCENNSKEIIKKTDKDKNLNTSSLYYVKSLETIKDDKPKVSITYSTRLLTKNSSPTEKKGKNIKQERSKTLEENTLKECTGMLDSLYARSFKMIKPITEKCSNFIINSTETVINFIDVNVCPKLKDIVGYEVNEAIFDRNLKDFIIPEMKILLKKHENDFLITRKNVIKLDPFFRTSFNTNINKCRYKDVYCLDKSRVRLKPILGRTNDFIHANYVSIRDYIDNYKMICAQGPLPNTVTDFWRMIIQEKCHNIVMLTQCYETVGKLQVKKCEQYWPLNIGETMKFGNIKINNTKVTKLCCGIQLTNLEVKDDSTTLNVSHILMTNWPDKGAPKIDFTLFIILQQLTRTSPSVIHCSAGIGRTGTIAVIDMILARLSTDCPPISLAAMVQNLRLYRHGAVQTEGQFSYIIRVMFQLAVNRGLLSEKEITTWCNENDISTSVNNKK</sequence>
<dbReference type="PANTHER" id="PTHR46163:SF2">
    <property type="entry name" value="PROTEIN-TYROSINE PHOSPHATASE"/>
    <property type="match status" value="1"/>
</dbReference>
<dbReference type="InterPro" id="IPR052782">
    <property type="entry name" value="Oocyte-zygote_transition_reg"/>
</dbReference>
<evidence type="ECO:0000313" key="3">
    <source>
        <dbReference type="Proteomes" id="UP000035681"/>
    </source>
</evidence>
<keyword evidence="3" id="KW-1185">Reference proteome</keyword>
<dbReference type="Gene3D" id="3.90.190.10">
    <property type="entry name" value="Protein tyrosine phosphatase superfamily"/>
    <property type="match status" value="1"/>
</dbReference>
<evidence type="ECO:0000259" key="2">
    <source>
        <dbReference type="PROSITE" id="PS50056"/>
    </source>
</evidence>
<reference evidence="4" key="1">
    <citation type="submission" date="2015-08" db="UniProtKB">
        <authorList>
            <consortium name="WormBaseParasite"/>
        </authorList>
    </citation>
    <scope>IDENTIFICATION</scope>
</reference>
<organism evidence="4">
    <name type="scientific">Strongyloides stercoralis</name>
    <name type="common">Threadworm</name>
    <dbReference type="NCBI Taxonomy" id="6248"/>
    <lineage>
        <taxon>Eukaryota</taxon>
        <taxon>Metazoa</taxon>
        <taxon>Ecdysozoa</taxon>
        <taxon>Nematoda</taxon>
        <taxon>Chromadorea</taxon>
        <taxon>Rhabditida</taxon>
        <taxon>Tylenchina</taxon>
        <taxon>Panagrolaimomorpha</taxon>
        <taxon>Strongyloidoidea</taxon>
        <taxon>Strongyloididae</taxon>
        <taxon>Strongyloides</taxon>
    </lineage>
</organism>
<proteinExistence type="predicted"/>
<evidence type="ECO:0000313" key="4">
    <source>
        <dbReference type="WBParaSite" id="SSTP_0000196500.1"/>
    </source>
</evidence>
<evidence type="ECO:0000259" key="1">
    <source>
        <dbReference type="PROSITE" id="PS50055"/>
    </source>
</evidence>
<dbReference type="STRING" id="6248.A0A0K0DXK0"/>
<dbReference type="InterPro" id="IPR000387">
    <property type="entry name" value="Tyr_Pase_dom"/>
</dbReference>
<dbReference type="SUPFAM" id="SSF52799">
    <property type="entry name" value="(Phosphotyrosine protein) phosphatases II"/>
    <property type="match status" value="1"/>
</dbReference>
<protein>
    <submittedName>
        <fullName evidence="4 5">Tyrosine-protein phosphatase</fullName>
    </submittedName>
</protein>
<dbReference type="Pfam" id="PF00102">
    <property type="entry name" value="Y_phosphatase"/>
    <property type="match status" value="1"/>
</dbReference>
<dbReference type="PRINTS" id="PR00700">
    <property type="entry name" value="PRTYPHPHTASE"/>
</dbReference>